<dbReference type="InterPro" id="IPR015943">
    <property type="entry name" value="WD40/YVTN_repeat-like_dom_sf"/>
</dbReference>
<organism evidence="1 2">
    <name type="scientific">Asparagus officinalis</name>
    <name type="common">Garden asparagus</name>
    <dbReference type="NCBI Taxonomy" id="4686"/>
    <lineage>
        <taxon>Eukaryota</taxon>
        <taxon>Viridiplantae</taxon>
        <taxon>Streptophyta</taxon>
        <taxon>Embryophyta</taxon>
        <taxon>Tracheophyta</taxon>
        <taxon>Spermatophyta</taxon>
        <taxon>Magnoliopsida</taxon>
        <taxon>Liliopsida</taxon>
        <taxon>Asparagales</taxon>
        <taxon>Asparagaceae</taxon>
        <taxon>Asparagoideae</taxon>
        <taxon>Asparagus</taxon>
    </lineage>
</organism>
<dbReference type="GO" id="GO:0034388">
    <property type="term" value="C:Pwp2p-containing subcomplex of 90S preribosome"/>
    <property type="evidence" value="ECO:0007669"/>
    <property type="project" value="TreeGrafter"/>
</dbReference>
<name>A0A5P1FSB4_ASPOF</name>
<dbReference type="AlphaFoldDB" id="A0A5P1FSB4"/>
<sequence length="126" mass="14085">MKEEEIKLKLVITFDVVEIREHDWGNVVTCHMDTPQAYVWRLQNFVLGEHIPTPSTDKQTHVKACTISACGNFAILGTEGGWIERFILQSGISRGSYVDIAKSQSCAHDGEVHGIENKGKDDTENI</sequence>
<gene>
    <name evidence="1" type="ORF">A4U43_C01F23160</name>
</gene>
<accession>A0A5P1FSB4</accession>
<dbReference type="Gene3D" id="2.130.10.10">
    <property type="entry name" value="YVTN repeat-like/Quinoprotein amine dehydrogenase"/>
    <property type="match status" value="1"/>
</dbReference>
<evidence type="ECO:0000313" key="2">
    <source>
        <dbReference type="Proteomes" id="UP000243459"/>
    </source>
</evidence>
<dbReference type="Proteomes" id="UP000243459">
    <property type="component" value="Chromosome 1"/>
</dbReference>
<reference evidence="2" key="1">
    <citation type="journal article" date="2017" name="Nat. Commun.">
        <title>The asparagus genome sheds light on the origin and evolution of a young Y chromosome.</title>
        <authorList>
            <person name="Harkess A."/>
            <person name="Zhou J."/>
            <person name="Xu C."/>
            <person name="Bowers J.E."/>
            <person name="Van der Hulst R."/>
            <person name="Ayyampalayam S."/>
            <person name="Mercati F."/>
            <person name="Riccardi P."/>
            <person name="McKain M.R."/>
            <person name="Kakrana A."/>
            <person name="Tang H."/>
            <person name="Ray J."/>
            <person name="Groenendijk J."/>
            <person name="Arikit S."/>
            <person name="Mathioni S.M."/>
            <person name="Nakano M."/>
            <person name="Shan H."/>
            <person name="Telgmann-Rauber A."/>
            <person name="Kanno A."/>
            <person name="Yue Z."/>
            <person name="Chen H."/>
            <person name="Li W."/>
            <person name="Chen Y."/>
            <person name="Xu X."/>
            <person name="Zhang Y."/>
            <person name="Luo S."/>
            <person name="Chen H."/>
            <person name="Gao J."/>
            <person name="Mao Z."/>
            <person name="Pires J.C."/>
            <person name="Luo M."/>
            <person name="Kudrna D."/>
            <person name="Wing R.A."/>
            <person name="Meyers B.C."/>
            <person name="Yi K."/>
            <person name="Kong H."/>
            <person name="Lavrijsen P."/>
            <person name="Sunseri F."/>
            <person name="Falavigna A."/>
            <person name="Ye Y."/>
            <person name="Leebens-Mack J.H."/>
            <person name="Chen G."/>
        </authorList>
    </citation>
    <scope>NUCLEOTIDE SEQUENCE [LARGE SCALE GENOMIC DNA]</scope>
    <source>
        <strain evidence="2">cv. DH0086</strain>
    </source>
</reference>
<proteinExistence type="predicted"/>
<dbReference type="PANTHER" id="PTHR22840">
    <property type="entry name" value="WD REPEAT-CONTAINING PROTEIN 36"/>
    <property type="match status" value="1"/>
</dbReference>
<protein>
    <submittedName>
        <fullName evidence="1">Uncharacterized protein</fullName>
    </submittedName>
</protein>
<dbReference type="Pfam" id="PF25168">
    <property type="entry name" value="Beta-prop_WDR36-Utp21_2nd"/>
    <property type="match status" value="1"/>
</dbReference>
<dbReference type="PANTHER" id="PTHR22840:SF12">
    <property type="entry name" value="WD REPEAT-CONTAINING PROTEIN 36"/>
    <property type="match status" value="1"/>
</dbReference>
<keyword evidence="2" id="KW-1185">Reference proteome</keyword>
<dbReference type="EMBL" id="CM007381">
    <property type="protein sequence ID" value="ONK80914.1"/>
    <property type="molecule type" value="Genomic_DNA"/>
</dbReference>
<dbReference type="GO" id="GO:0032040">
    <property type="term" value="C:small-subunit processome"/>
    <property type="evidence" value="ECO:0007669"/>
    <property type="project" value="TreeGrafter"/>
</dbReference>
<evidence type="ECO:0000313" key="1">
    <source>
        <dbReference type="EMBL" id="ONK80914.1"/>
    </source>
</evidence>
<dbReference type="Gramene" id="ONK80914">
    <property type="protein sequence ID" value="ONK80914"/>
    <property type="gene ID" value="A4U43_C01F23160"/>
</dbReference>
<dbReference type="GO" id="GO:0006364">
    <property type="term" value="P:rRNA processing"/>
    <property type="evidence" value="ECO:0007669"/>
    <property type="project" value="TreeGrafter"/>
</dbReference>